<accession>A0A091BDD1</accession>
<name>A0A091BDD1_9GAMM</name>
<dbReference type="GO" id="GO:0016491">
    <property type="term" value="F:oxidoreductase activity"/>
    <property type="evidence" value="ECO:0007669"/>
    <property type="project" value="UniProtKB-KW"/>
</dbReference>
<dbReference type="InterPro" id="IPR002347">
    <property type="entry name" value="SDR_fam"/>
</dbReference>
<dbReference type="PANTHER" id="PTHR44196">
    <property type="entry name" value="DEHYDROGENASE/REDUCTASE SDR FAMILY MEMBER 7B"/>
    <property type="match status" value="1"/>
</dbReference>
<evidence type="ECO:0000313" key="4">
    <source>
        <dbReference type="EMBL" id="KFN49756.1"/>
    </source>
</evidence>
<comment type="caution">
    <text evidence="4">The sequence shown here is derived from an EMBL/GenBank/DDBJ whole genome shotgun (WGS) entry which is preliminary data.</text>
</comment>
<dbReference type="InterPro" id="IPR036291">
    <property type="entry name" value="NAD(P)-bd_dom_sf"/>
</dbReference>
<evidence type="ECO:0008006" key="6">
    <source>
        <dbReference type="Google" id="ProtNLM"/>
    </source>
</evidence>
<dbReference type="SUPFAM" id="SSF51735">
    <property type="entry name" value="NAD(P)-binding Rossmann-fold domains"/>
    <property type="match status" value="1"/>
</dbReference>
<dbReference type="eggNOG" id="COG0300">
    <property type="taxonomic scope" value="Bacteria"/>
</dbReference>
<dbReference type="OrthoDB" id="9810734at2"/>
<dbReference type="AlphaFoldDB" id="A0A091BDD1"/>
<proteinExistence type="inferred from homology"/>
<dbReference type="RefSeq" id="WP_051239348.1">
    <property type="nucleotide sequence ID" value="NZ_AUFF01000001.1"/>
</dbReference>
<dbReference type="Gene3D" id="3.40.50.720">
    <property type="entry name" value="NAD(P)-binding Rossmann-like Domain"/>
    <property type="match status" value="1"/>
</dbReference>
<comment type="similarity">
    <text evidence="1 3">Belongs to the short-chain dehydrogenases/reductases (SDR) family.</text>
</comment>
<dbReference type="Proteomes" id="UP000029391">
    <property type="component" value="Unassembled WGS sequence"/>
</dbReference>
<dbReference type="STRING" id="1121013.GCA_000426365_00159"/>
<evidence type="ECO:0000313" key="5">
    <source>
        <dbReference type="Proteomes" id="UP000029391"/>
    </source>
</evidence>
<dbReference type="GO" id="GO:0016020">
    <property type="term" value="C:membrane"/>
    <property type="evidence" value="ECO:0007669"/>
    <property type="project" value="TreeGrafter"/>
</dbReference>
<organism evidence="4 5">
    <name type="scientific">Arenimonas composti TR7-09 = DSM 18010</name>
    <dbReference type="NCBI Taxonomy" id="1121013"/>
    <lineage>
        <taxon>Bacteria</taxon>
        <taxon>Pseudomonadati</taxon>
        <taxon>Pseudomonadota</taxon>
        <taxon>Gammaproteobacteria</taxon>
        <taxon>Lysobacterales</taxon>
        <taxon>Lysobacteraceae</taxon>
        <taxon>Arenimonas</taxon>
    </lineage>
</organism>
<dbReference type="Pfam" id="PF00106">
    <property type="entry name" value="adh_short"/>
    <property type="match status" value="1"/>
</dbReference>
<evidence type="ECO:0000256" key="1">
    <source>
        <dbReference type="ARBA" id="ARBA00006484"/>
    </source>
</evidence>
<sequence length="273" mass="28978">MPTTAPPDRARSGHALITGASSGIGADIAREYARRGKPLVLVARREERLRALADELGGQVPCTVIASDLADPAAPAALFAATSERGIFVDTLVNNAGYGVPGRFLSADWKTHADFLQVLLTSVAELTWRFLPAMEAAGHGRILNVASLAGLVPPTAGHTLYGATKAWLIRFSETLAEEEKGRGIHVTALCPGMTYTEFHDVNGMRAKVAKLPKSIWLSSAEVARLGVDAVESGRRVVVTGRANRMIAGLSKYLPQPLAAALIGAKSKDFRDSD</sequence>
<evidence type="ECO:0000256" key="3">
    <source>
        <dbReference type="RuleBase" id="RU000363"/>
    </source>
</evidence>
<keyword evidence="2" id="KW-0560">Oxidoreductase</keyword>
<dbReference type="EMBL" id="AWXU01000030">
    <property type="protein sequence ID" value="KFN49756.1"/>
    <property type="molecule type" value="Genomic_DNA"/>
</dbReference>
<keyword evidence="5" id="KW-1185">Reference proteome</keyword>
<reference evidence="4 5" key="1">
    <citation type="submission" date="2013-09" db="EMBL/GenBank/DDBJ databases">
        <title>Genome sequencing of Arenimonas composti.</title>
        <authorList>
            <person name="Chen F."/>
            <person name="Wang G."/>
        </authorList>
    </citation>
    <scope>NUCLEOTIDE SEQUENCE [LARGE SCALE GENOMIC DNA]</scope>
    <source>
        <strain evidence="4 5">TR7-09</strain>
    </source>
</reference>
<protein>
    <recommendedName>
        <fullName evidence="6">Dehydrogenase</fullName>
    </recommendedName>
</protein>
<dbReference type="PRINTS" id="PR00081">
    <property type="entry name" value="GDHRDH"/>
</dbReference>
<dbReference type="CDD" id="cd05233">
    <property type="entry name" value="SDR_c"/>
    <property type="match status" value="1"/>
</dbReference>
<dbReference type="PIRSF" id="PIRSF000126">
    <property type="entry name" value="11-beta-HSD1"/>
    <property type="match status" value="1"/>
</dbReference>
<dbReference type="PRINTS" id="PR00080">
    <property type="entry name" value="SDRFAMILY"/>
</dbReference>
<evidence type="ECO:0000256" key="2">
    <source>
        <dbReference type="ARBA" id="ARBA00023002"/>
    </source>
</evidence>
<dbReference type="PANTHER" id="PTHR44196:SF2">
    <property type="entry name" value="SHORT-CHAIN DEHYDROGENASE-RELATED"/>
    <property type="match status" value="1"/>
</dbReference>
<gene>
    <name evidence="4" type="ORF">P873_09365</name>
</gene>